<protein>
    <submittedName>
        <fullName evidence="2">Glycosyltransferase</fullName>
    </submittedName>
</protein>
<evidence type="ECO:0000259" key="1">
    <source>
        <dbReference type="Pfam" id="PF00535"/>
    </source>
</evidence>
<dbReference type="EMBL" id="CP063145">
    <property type="protein sequence ID" value="QOR73376.1"/>
    <property type="molecule type" value="Genomic_DNA"/>
</dbReference>
<dbReference type="Gene3D" id="3.90.550.10">
    <property type="entry name" value="Spore Coat Polysaccharide Biosynthesis Protein SpsA, Chain A"/>
    <property type="match status" value="1"/>
</dbReference>
<dbReference type="Proteomes" id="UP000593605">
    <property type="component" value="Chromosome"/>
</dbReference>
<evidence type="ECO:0000313" key="2">
    <source>
        <dbReference type="EMBL" id="QOR73376.1"/>
    </source>
</evidence>
<feature type="domain" description="Glycosyltransferase 2-like" evidence="1">
    <location>
        <begin position="4"/>
        <end position="136"/>
    </location>
</feature>
<dbReference type="SUPFAM" id="SSF53448">
    <property type="entry name" value="Nucleotide-diphospho-sugar transferases"/>
    <property type="match status" value="1"/>
</dbReference>
<proteinExistence type="predicted"/>
<dbReference type="Pfam" id="PF00535">
    <property type="entry name" value="Glycos_transf_2"/>
    <property type="match status" value="1"/>
</dbReference>
<dbReference type="KEGG" id="civ:IMZ16_07515"/>
<dbReference type="InterPro" id="IPR050834">
    <property type="entry name" value="Glycosyltransf_2"/>
</dbReference>
<evidence type="ECO:0000313" key="3">
    <source>
        <dbReference type="Proteomes" id="UP000593605"/>
    </source>
</evidence>
<sequence>MTTSVALCSYNGGRYIAEQLDSILQQTVPVDEIVVCDDGSSDGTRGILEGYRNRHPGIFSLHYNDENLGYIKNFEKAINLCTGDLIFLSDQDDIWLPEKVARVKQAAKANPDKKVFAHRIDVLLENGGFFKGAFWNRPDFDVSWNNDQLLEFLIFKGNIFPGMSMALTSEAKDKYLPFQKIHRLVSHDYELALKAAAVNGFLIIDEVLTHYRKHDNQTIGVAAGGKKTPKALSLKVLNRRARGIPFVKLLTDSFHLDGKYYHNYKNKVKDDCSRHLASLPLHKRIAAFINLKYRYKTFDLLK</sequence>
<dbReference type="InterPro" id="IPR001173">
    <property type="entry name" value="Glyco_trans_2-like"/>
</dbReference>
<accession>A0A7M1T0K7</accession>
<dbReference type="PANTHER" id="PTHR43685:SF11">
    <property type="entry name" value="GLYCOSYLTRANSFERASE TAGX-RELATED"/>
    <property type="match status" value="1"/>
</dbReference>
<dbReference type="PANTHER" id="PTHR43685">
    <property type="entry name" value="GLYCOSYLTRANSFERASE"/>
    <property type="match status" value="1"/>
</dbReference>
<keyword evidence="2" id="KW-0808">Transferase</keyword>
<organism evidence="2 3">
    <name type="scientific">Cruoricaptor ignavus</name>
    <dbReference type="NCBI Taxonomy" id="1118202"/>
    <lineage>
        <taxon>Bacteria</taxon>
        <taxon>Pseudomonadati</taxon>
        <taxon>Bacteroidota</taxon>
        <taxon>Flavobacteriia</taxon>
        <taxon>Flavobacteriales</taxon>
        <taxon>Weeksellaceae</taxon>
        <taxon>Cruoricaptor</taxon>
    </lineage>
</organism>
<dbReference type="GO" id="GO:0016740">
    <property type="term" value="F:transferase activity"/>
    <property type="evidence" value="ECO:0007669"/>
    <property type="project" value="UniProtKB-KW"/>
</dbReference>
<name>A0A7M1T0K7_9FLAO</name>
<gene>
    <name evidence="2" type="ORF">IMZ16_07515</name>
</gene>
<dbReference type="InterPro" id="IPR029044">
    <property type="entry name" value="Nucleotide-diphossugar_trans"/>
</dbReference>
<dbReference type="RefSeq" id="WP_193439534.1">
    <property type="nucleotide sequence ID" value="NZ_CP063145.1"/>
</dbReference>
<reference evidence="2 3" key="1">
    <citation type="submission" date="2020-10" db="EMBL/GenBank/DDBJ databases">
        <title>Complete genome of Cruoricapor ignavus strain M1214 isolated from the blood culture of a febrile patient.</title>
        <authorList>
            <person name="Guglielmino C.J.D."/>
        </authorList>
    </citation>
    <scope>NUCLEOTIDE SEQUENCE [LARGE SCALE GENOMIC DNA]</scope>
    <source>
        <strain evidence="2 3">M1214</strain>
    </source>
</reference>
<dbReference type="AlphaFoldDB" id="A0A7M1T0K7"/>